<dbReference type="InterPro" id="IPR002401">
    <property type="entry name" value="Cyt_P450_E_grp-I"/>
</dbReference>
<dbReference type="PRINTS" id="PR00385">
    <property type="entry name" value="P450"/>
</dbReference>
<evidence type="ECO:0008006" key="13">
    <source>
        <dbReference type="Google" id="ProtNLM"/>
    </source>
</evidence>
<dbReference type="Pfam" id="PF00067">
    <property type="entry name" value="p450"/>
    <property type="match status" value="1"/>
</dbReference>
<dbReference type="InParanoid" id="A0A7J7CQ53"/>
<evidence type="ECO:0000256" key="8">
    <source>
        <dbReference type="ARBA" id="ARBA00023004"/>
    </source>
</evidence>
<dbReference type="CDD" id="cd11043">
    <property type="entry name" value="CYP90-like"/>
    <property type="match status" value="1"/>
</dbReference>
<keyword evidence="9 10" id="KW-0349">Heme</keyword>
<dbReference type="InterPro" id="IPR036396">
    <property type="entry name" value="Cyt_P450_sf"/>
</dbReference>
<dbReference type="PRINTS" id="PR00463">
    <property type="entry name" value="EP450I"/>
</dbReference>
<evidence type="ECO:0000256" key="9">
    <source>
        <dbReference type="PIRSR" id="PIRSR602401-1"/>
    </source>
</evidence>
<proteinExistence type="inferred from homology"/>
<evidence type="ECO:0000256" key="6">
    <source>
        <dbReference type="ARBA" id="ARBA00022989"/>
    </source>
</evidence>
<evidence type="ECO:0000256" key="1">
    <source>
        <dbReference type="ARBA" id="ARBA00001971"/>
    </source>
</evidence>
<dbReference type="SUPFAM" id="SSF48264">
    <property type="entry name" value="Cytochrome P450"/>
    <property type="match status" value="1"/>
</dbReference>
<dbReference type="PANTHER" id="PTHR24286:SF88">
    <property type="entry name" value="BETA-AMYRIN 28-OXIDASE-LIKE"/>
    <property type="match status" value="1"/>
</dbReference>
<dbReference type="GO" id="GO:0020037">
    <property type="term" value="F:heme binding"/>
    <property type="evidence" value="ECO:0007669"/>
    <property type="project" value="InterPro"/>
</dbReference>
<evidence type="ECO:0000256" key="3">
    <source>
        <dbReference type="ARBA" id="ARBA00010617"/>
    </source>
</evidence>
<keyword evidence="5 9" id="KW-0479">Metal-binding</keyword>
<name>A0A7J7CQ53_TRIWF</name>
<dbReference type="GO" id="GO:0016705">
    <property type="term" value="F:oxidoreductase activity, acting on paired donors, with incorporation or reduction of molecular oxygen"/>
    <property type="evidence" value="ECO:0007669"/>
    <property type="project" value="InterPro"/>
</dbReference>
<dbReference type="AlphaFoldDB" id="A0A7J7CQ53"/>
<reference evidence="11 12" key="1">
    <citation type="journal article" date="2020" name="Nat. Commun.">
        <title>Genome of Tripterygium wilfordii and identification of cytochrome P450 involved in triptolide biosynthesis.</title>
        <authorList>
            <person name="Tu L."/>
            <person name="Su P."/>
            <person name="Zhang Z."/>
            <person name="Gao L."/>
            <person name="Wang J."/>
            <person name="Hu T."/>
            <person name="Zhou J."/>
            <person name="Zhang Y."/>
            <person name="Zhao Y."/>
            <person name="Liu Y."/>
            <person name="Song Y."/>
            <person name="Tong Y."/>
            <person name="Lu Y."/>
            <person name="Yang J."/>
            <person name="Xu C."/>
            <person name="Jia M."/>
            <person name="Peters R.J."/>
            <person name="Huang L."/>
            <person name="Gao W."/>
        </authorList>
    </citation>
    <scope>NUCLEOTIDE SEQUENCE [LARGE SCALE GENOMIC DNA]</scope>
    <source>
        <strain evidence="12">cv. XIE 37</strain>
        <tissue evidence="11">Leaf</tissue>
    </source>
</reference>
<dbReference type="GO" id="GO:0004497">
    <property type="term" value="F:monooxygenase activity"/>
    <property type="evidence" value="ECO:0007669"/>
    <property type="project" value="UniProtKB-KW"/>
</dbReference>
<evidence type="ECO:0000256" key="5">
    <source>
        <dbReference type="ARBA" id="ARBA00022723"/>
    </source>
</evidence>
<dbReference type="GO" id="GO:0016020">
    <property type="term" value="C:membrane"/>
    <property type="evidence" value="ECO:0007669"/>
    <property type="project" value="UniProtKB-SubCell"/>
</dbReference>
<dbReference type="PROSITE" id="PS00086">
    <property type="entry name" value="CYTOCHROME_P450"/>
    <property type="match status" value="1"/>
</dbReference>
<keyword evidence="4" id="KW-0812">Transmembrane</keyword>
<evidence type="ECO:0000313" key="11">
    <source>
        <dbReference type="EMBL" id="KAF5736235.1"/>
    </source>
</evidence>
<dbReference type="GO" id="GO:0005506">
    <property type="term" value="F:iron ion binding"/>
    <property type="evidence" value="ECO:0007669"/>
    <property type="project" value="InterPro"/>
</dbReference>
<accession>A0A7J7CQ53</accession>
<dbReference type="Gene3D" id="1.10.630.10">
    <property type="entry name" value="Cytochrome P450"/>
    <property type="match status" value="1"/>
</dbReference>
<evidence type="ECO:0000256" key="10">
    <source>
        <dbReference type="RuleBase" id="RU000461"/>
    </source>
</evidence>
<comment type="cofactor">
    <cofactor evidence="1 9">
        <name>heme</name>
        <dbReference type="ChEBI" id="CHEBI:30413"/>
    </cofactor>
</comment>
<keyword evidence="6" id="KW-1133">Transmembrane helix</keyword>
<evidence type="ECO:0000256" key="2">
    <source>
        <dbReference type="ARBA" id="ARBA00004167"/>
    </source>
</evidence>
<comment type="similarity">
    <text evidence="3 10">Belongs to the cytochrome P450 family.</text>
</comment>
<dbReference type="OrthoDB" id="1372046at2759"/>
<feature type="binding site" description="axial binding residue" evidence="9">
    <location>
        <position position="421"/>
    </location>
    <ligand>
        <name>heme</name>
        <dbReference type="ChEBI" id="CHEBI:30413"/>
    </ligand>
    <ligandPart>
        <name>Fe</name>
        <dbReference type="ChEBI" id="CHEBI:18248"/>
    </ligandPart>
</feature>
<organism evidence="11 12">
    <name type="scientific">Tripterygium wilfordii</name>
    <name type="common">Thunder God vine</name>
    <dbReference type="NCBI Taxonomy" id="458696"/>
    <lineage>
        <taxon>Eukaryota</taxon>
        <taxon>Viridiplantae</taxon>
        <taxon>Streptophyta</taxon>
        <taxon>Embryophyta</taxon>
        <taxon>Tracheophyta</taxon>
        <taxon>Spermatophyta</taxon>
        <taxon>Magnoliopsida</taxon>
        <taxon>eudicotyledons</taxon>
        <taxon>Gunneridae</taxon>
        <taxon>Pentapetalae</taxon>
        <taxon>rosids</taxon>
        <taxon>fabids</taxon>
        <taxon>Celastrales</taxon>
        <taxon>Celastraceae</taxon>
        <taxon>Tripterygium</taxon>
    </lineage>
</organism>
<keyword evidence="12" id="KW-1185">Reference proteome</keyword>
<dbReference type="GO" id="GO:0016125">
    <property type="term" value="P:sterol metabolic process"/>
    <property type="evidence" value="ECO:0007669"/>
    <property type="project" value="TreeGrafter"/>
</dbReference>
<protein>
    <recommendedName>
        <fullName evidence="13">Beta-amyrin 28-oxidase-like</fullName>
    </recommendedName>
</protein>
<comment type="subcellular location">
    <subcellularLocation>
        <location evidence="2">Membrane</location>
        <topology evidence="2">Single-pass membrane protein</topology>
    </subcellularLocation>
</comment>
<dbReference type="InterPro" id="IPR017972">
    <property type="entry name" value="Cyt_P450_CS"/>
</dbReference>
<keyword evidence="10" id="KW-0503">Monooxygenase</keyword>
<evidence type="ECO:0000256" key="4">
    <source>
        <dbReference type="ARBA" id="ARBA00022692"/>
    </source>
</evidence>
<dbReference type="EMBL" id="JAAARO010000014">
    <property type="protein sequence ID" value="KAF5736235.1"/>
    <property type="molecule type" value="Genomic_DNA"/>
</dbReference>
<keyword evidence="6" id="KW-0472">Membrane</keyword>
<sequence>MDPQVLVPAVIFIVSCYFLYRRISGAKKLPPGSLGWPIIGETIPFLYNKPENFVGERMKRYSSQVFKTSIFGEKTAVLCGPAGNKFMFTNEQKLVKVWHPHSMQRLFYSNKPQQAAPEPAPAPQEAAGKQGALRSTGFLKPEAVMRYLDKIDMLTKLHLKTHWEGKEQVVVYSITKTYTLGLACQLFMGVNDPDRVARLVGKFDELTDGFHTMGWNIPGTAFYKAKKAAAAIREEIQQVIKEKTDAMASGAQMQDILSYMIRAGQEGKFKSPAAIAEAIMGLISAGYSTTATALTFAMKFIGERPDVYQKILSEQMEIKSSEDFKGVLDWDHLQKMKYTWNVASETMRLIAPLQGMYREAITDITYAGFTIPKGWKLYWTVSSTNKNPEYFPNPEKFDPTRFEDGNVPYTFVPFGGGPRMCPGKEYARVVILTFIHNVVTKFKWDLVFPNEKVIGDMVPAPELGVPIRLHSN</sequence>
<dbReference type="FunFam" id="1.10.630.10:FF:000022">
    <property type="entry name" value="Taxadiene 5-alpha hydroxylase"/>
    <property type="match status" value="1"/>
</dbReference>
<gene>
    <name evidence="11" type="ORF">HS088_TW14G00371</name>
</gene>
<dbReference type="InterPro" id="IPR001128">
    <property type="entry name" value="Cyt_P450"/>
</dbReference>
<dbReference type="Proteomes" id="UP000593562">
    <property type="component" value="Unassembled WGS sequence"/>
</dbReference>
<evidence type="ECO:0000313" key="12">
    <source>
        <dbReference type="Proteomes" id="UP000593562"/>
    </source>
</evidence>
<keyword evidence="8 9" id="KW-0408">Iron</keyword>
<comment type="caution">
    <text evidence="11">The sequence shown here is derived from an EMBL/GenBank/DDBJ whole genome shotgun (WGS) entry which is preliminary data.</text>
</comment>
<keyword evidence="7 10" id="KW-0560">Oxidoreductase</keyword>
<dbReference type="PANTHER" id="PTHR24286">
    <property type="entry name" value="CYTOCHROME P450 26"/>
    <property type="match status" value="1"/>
</dbReference>
<evidence type="ECO:0000256" key="7">
    <source>
        <dbReference type="ARBA" id="ARBA00023002"/>
    </source>
</evidence>